<name>A0ABR2UWN2_9PEZI</name>
<feature type="transmembrane region" description="Helical" evidence="3">
    <location>
        <begin position="152"/>
        <end position="179"/>
    </location>
</feature>
<feature type="compositionally biased region" description="Basic and acidic residues" evidence="2">
    <location>
        <begin position="591"/>
        <end position="609"/>
    </location>
</feature>
<evidence type="ECO:0000259" key="4">
    <source>
        <dbReference type="Pfam" id="PF16899"/>
    </source>
</evidence>
<protein>
    <submittedName>
        <fullName evidence="5">Cyclin C-terminal domain-containing protein</fullName>
    </submittedName>
</protein>
<gene>
    <name evidence="5" type="ORF">SUNI508_01072</name>
</gene>
<dbReference type="Gene3D" id="1.10.472.10">
    <property type="entry name" value="Cyclin-like"/>
    <property type="match status" value="2"/>
</dbReference>
<reference evidence="5 6" key="1">
    <citation type="journal article" date="2024" name="J. Plant Pathol.">
        <title>Sequence and assembly of the genome of Seiridium unicorne, isolate CBS 538.82, causal agent of cypress canker disease.</title>
        <authorList>
            <person name="Scali E."/>
            <person name="Rocca G.D."/>
            <person name="Danti R."/>
            <person name="Garbelotto M."/>
            <person name="Barberini S."/>
            <person name="Baroncelli R."/>
            <person name="Emiliani G."/>
        </authorList>
    </citation>
    <scope>NUCLEOTIDE SEQUENCE [LARGE SCALE GENOMIC DNA]</scope>
    <source>
        <strain evidence="5 6">BM-138-508</strain>
    </source>
</reference>
<feature type="transmembrane region" description="Helical" evidence="3">
    <location>
        <begin position="109"/>
        <end position="131"/>
    </location>
</feature>
<keyword evidence="6" id="KW-1185">Reference proteome</keyword>
<dbReference type="Proteomes" id="UP001408356">
    <property type="component" value="Unassembled WGS sequence"/>
</dbReference>
<feature type="transmembrane region" description="Helical" evidence="3">
    <location>
        <begin position="68"/>
        <end position="89"/>
    </location>
</feature>
<evidence type="ECO:0000313" key="6">
    <source>
        <dbReference type="Proteomes" id="UP001408356"/>
    </source>
</evidence>
<keyword evidence="3" id="KW-1133">Transmembrane helix</keyword>
<feature type="region of interest" description="Disordered" evidence="2">
    <location>
        <begin position="1"/>
        <end position="25"/>
    </location>
</feature>
<comment type="caution">
    <text evidence="5">The sequence shown here is derived from an EMBL/GenBank/DDBJ whole genome shotgun (WGS) entry which is preliminary data.</text>
</comment>
<sequence>MTRSSSIASAAHASSSLSPSNATPNSLGHVDAPMRARFPAKLRQSGIDQITRLGRFWHNRWIHPQRKIYIHAFVDATICWFMVVILLYINNLQAVARWLDFGDNPTSFFRAHAASQPIIAVAVGIAFGCLFKAIGDCKELKTETTAGKMKKYVVLATLRIPPWLYLCITFITTFVLSFMATGGLKNMVWIEKENDQRHPMSHYLLRIDWTWYGIVTTICVASVAAVTAGAIIRHRLQVKQNHALLDGAGKLLLAVARSSTTEPINAHLSKMATEDARYRASTQYRLWSFTPPQLSSLRNDNNNLAKTAISARLQASNPPVDPLPEFLTPAEELSLLTFYTVELLRAAAFLELPTEIRATAAIFLRRFYVTNSIMTYPPTELLKTCLFFGCKAEGYYMRLSKFADKFPNTSAEVVLAAEYVLCQGIRFAFDVKHPFRALEGTIMELRRLGDFETKRIDRGHALAREILKFSPIVTDAYFHYTPSQIMLAALAIADEGLAQRLLRDAFAGQGEAAKDQVWNVIESCRDLLEKEPPKRMTEYWGSVSPAHKRQLLNCSTDPEQPETSKAMKPLVRKLKKCRDPDRVDLVALQKARREQTEKKKPKPALKDDAAVFGGALGEPDAKRRKTVTNGDDPFGPALG</sequence>
<dbReference type="CDD" id="cd20524">
    <property type="entry name" value="CYCLIN_CCNH_rpt1"/>
    <property type="match status" value="1"/>
</dbReference>
<evidence type="ECO:0000313" key="5">
    <source>
        <dbReference type="EMBL" id="KAK9419095.1"/>
    </source>
</evidence>
<dbReference type="CDD" id="cd20525">
    <property type="entry name" value="CYCLIN_CCNH_rpt2"/>
    <property type="match status" value="1"/>
</dbReference>
<organism evidence="5 6">
    <name type="scientific">Seiridium unicorne</name>
    <dbReference type="NCBI Taxonomy" id="138068"/>
    <lineage>
        <taxon>Eukaryota</taxon>
        <taxon>Fungi</taxon>
        <taxon>Dikarya</taxon>
        <taxon>Ascomycota</taxon>
        <taxon>Pezizomycotina</taxon>
        <taxon>Sordariomycetes</taxon>
        <taxon>Xylariomycetidae</taxon>
        <taxon>Amphisphaeriales</taxon>
        <taxon>Sporocadaceae</taxon>
        <taxon>Seiridium</taxon>
    </lineage>
</organism>
<dbReference type="InterPro" id="IPR043198">
    <property type="entry name" value="Cyclin/Ssn8"/>
</dbReference>
<keyword evidence="3" id="KW-0812">Transmembrane</keyword>
<evidence type="ECO:0000256" key="1">
    <source>
        <dbReference type="ARBA" id="ARBA00023127"/>
    </source>
</evidence>
<dbReference type="PANTHER" id="PTHR10026">
    <property type="entry name" value="CYCLIN"/>
    <property type="match status" value="1"/>
</dbReference>
<evidence type="ECO:0000256" key="3">
    <source>
        <dbReference type="SAM" id="Phobius"/>
    </source>
</evidence>
<dbReference type="Pfam" id="PF16899">
    <property type="entry name" value="Cyclin_C_2"/>
    <property type="match status" value="1"/>
</dbReference>
<keyword evidence="1" id="KW-0195">Cyclin</keyword>
<accession>A0ABR2UWN2</accession>
<evidence type="ECO:0000256" key="2">
    <source>
        <dbReference type="SAM" id="MobiDB-lite"/>
    </source>
</evidence>
<keyword evidence="3" id="KW-0472">Membrane</keyword>
<dbReference type="EMBL" id="JARVKF010000330">
    <property type="protein sequence ID" value="KAK9419095.1"/>
    <property type="molecule type" value="Genomic_DNA"/>
</dbReference>
<feature type="transmembrane region" description="Helical" evidence="3">
    <location>
        <begin position="209"/>
        <end position="232"/>
    </location>
</feature>
<feature type="region of interest" description="Disordered" evidence="2">
    <location>
        <begin position="590"/>
        <end position="639"/>
    </location>
</feature>
<feature type="domain" description="Cyclin C-terminal" evidence="4">
    <location>
        <begin position="433"/>
        <end position="529"/>
    </location>
</feature>
<proteinExistence type="predicted"/>
<dbReference type="InterPro" id="IPR036915">
    <property type="entry name" value="Cyclin-like_sf"/>
</dbReference>
<dbReference type="SUPFAM" id="SSF47954">
    <property type="entry name" value="Cyclin-like"/>
    <property type="match status" value="2"/>
</dbReference>
<dbReference type="InterPro" id="IPR031658">
    <property type="entry name" value="Cyclin_C_2"/>
</dbReference>